<evidence type="ECO:0000313" key="1">
    <source>
        <dbReference type="EMBL" id="PBK76139.1"/>
    </source>
</evidence>
<dbReference type="EMBL" id="KZ293417">
    <property type="protein sequence ID" value="PBK76139.1"/>
    <property type="molecule type" value="Genomic_DNA"/>
</dbReference>
<reference evidence="2" key="1">
    <citation type="journal article" date="2017" name="Nat. Ecol. Evol.">
        <title>Genome expansion and lineage-specific genetic innovations in the forest pathogenic fungi Armillaria.</title>
        <authorList>
            <person name="Sipos G."/>
            <person name="Prasanna A.N."/>
            <person name="Walter M.C."/>
            <person name="O'Connor E."/>
            <person name="Balint B."/>
            <person name="Krizsan K."/>
            <person name="Kiss B."/>
            <person name="Hess J."/>
            <person name="Varga T."/>
            <person name="Slot J."/>
            <person name="Riley R."/>
            <person name="Boka B."/>
            <person name="Rigling D."/>
            <person name="Barry K."/>
            <person name="Lee J."/>
            <person name="Mihaltcheva S."/>
            <person name="LaButti K."/>
            <person name="Lipzen A."/>
            <person name="Waldron R."/>
            <person name="Moloney N.M."/>
            <person name="Sperisen C."/>
            <person name="Kredics L."/>
            <person name="Vagvoelgyi C."/>
            <person name="Patrignani A."/>
            <person name="Fitzpatrick D."/>
            <person name="Nagy I."/>
            <person name="Doyle S."/>
            <person name="Anderson J.B."/>
            <person name="Grigoriev I.V."/>
            <person name="Gueldener U."/>
            <person name="Muensterkoetter M."/>
            <person name="Nagy L.G."/>
        </authorList>
    </citation>
    <scope>NUCLEOTIDE SEQUENCE [LARGE SCALE GENOMIC DNA]</scope>
    <source>
        <strain evidence="2">28-4</strain>
    </source>
</reference>
<evidence type="ECO:0000313" key="2">
    <source>
        <dbReference type="Proteomes" id="UP000218334"/>
    </source>
</evidence>
<dbReference type="AlphaFoldDB" id="A0A2H3BZ90"/>
<gene>
    <name evidence="1" type="ORF">ARMSODRAFT_877506</name>
</gene>
<proteinExistence type="predicted"/>
<dbReference type="Proteomes" id="UP000218334">
    <property type="component" value="Unassembled WGS sequence"/>
</dbReference>
<feature type="non-terminal residue" evidence="1">
    <location>
        <position position="1"/>
    </location>
</feature>
<name>A0A2H3BZ90_9AGAR</name>
<sequence>DGNIIVQTELTQFLVYRGILAANFLVLSDMLSLSQPDENDIVGDCPFVHFRDSPKDMVHFLKALHFPRYYQPLKTTTWSWSIITAMLRFGKKYEVEHLFKSAFRHLSTLFPSTLSGWLSLEYMKI</sequence>
<evidence type="ECO:0008006" key="3">
    <source>
        <dbReference type="Google" id="ProtNLM"/>
    </source>
</evidence>
<protein>
    <recommendedName>
        <fullName evidence="3">BTB domain-containing protein</fullName>
    </recommendedName>
</protein>
<accession>A0A2H3BZ90</accession>
<keyword evidence="2" id="KW-1185">Reference proteome</keyword>
<organism evidence="1 2">
    <name type="scientific">Armillaria solidipes</name>
    <dbReference type="NCBI Taxonomy" id="1076256"/>
    <lineage>
        <taxon>Eukaryota</taxon>
        <taxon>Fungi</taxon>
        <taxon>Dikarya</taxon>
        <taxon>Basidiomycota</taxon>
        <taxon>Agaricomycotina</taxon>
        <taxon>Agaricomycetes</taxon>
        <taxon>Agaricomycetidae</taxon>
        <taxon>Agaricales</taxon>
        <taxon>Marasmiineae</taxon>
        <taxon>Physalacriaceae</taxon>
        <taxon>Armillaria</taxon>
    </lineage>
</organism>
<dbReference type="STRING" id="1076256.A0A2H3BZ90"/>